<feature type="transmembrane region" description="Helical" evidence="1">
    <location>
        <begin position="91"/>
        <end position="109"/>
    </location>
</feature>
<protein>
    <recommendedName>
        <fullName evidence="4">MerC domain-containing protein</fullName>
    </recommendedName>
</protein>
<keyword evidence="1" id="KW-1133">Transmembrane helix</keyword>
<dbReference type="EMBL" id="JBHTKB010000001">
    <property type="protein sequence ID" value="MFD0912619.1"/>
    <property type="molecule type" value="Genomic_DNA"/>
</dbReference>
<reference evidence="3" key="1">
    <citation type="journal article" date="2019" name="Int. J. Syst. Evol. Microbiol.">
        <title>The Global Catalogue of Microorganisms (GCM) 10K type strain sequencing project: providing services to taxonomists for standard genome sequencing and annotation.</title>
        <authorList>
            <consortium name="The Broad Institute Genomics Platform"/>
            <consortium name="The Broad Institute Genome Sequencing Center for Infectious Disease"/>
            <person name="Wu L."/>
            <person name="Ma J."/>
        </authorList>
    </citation>
    <scope>NUCLEOTIDE SEQUENCE [LARGE SCALE GENOMIC DNA]</scope>
    <source>
        <strain evidence="3">CCUG 58412</strain>
    </source>
</reference>
<keyword evidence="1" id="KW-0472">Membrane</keyword>
<keyword evidence="3" id="KW-1185">Reference proteome</keyword>
<gene>
    <name evidence="2" type="ORF">ACFQ1Z_03570</name>
</gene>
<evidence type="ECO:0000313" key="3">
    <source>
        <dbReference type="Proteomes" id="UP001597128"/>
    </source>
</evidence>
<dbReference type="RefSeq" id="WP_379055719.1">
    <property type="nucleotide sequence ID" value="NZ_JBHTKB010000001.1"/>
</dbReference>
<dbReference type="Proteomes" id="UP001597128">
    <property type="component" value="Unassembled WGS sequence"/>
</dbReference>
<comment type="caution">
    <text evidence="2">The sequence shown here is derived from an EMBL/GenBank/DDBJ whole genome shotgun (WGS) entry which is preliminary data.</text>
</comment>
<keyword evidence="1" id="KW-0812">Transmembrane</keyword>
<accession>A0ABW3F473</accession>
<organism evidence="2 3">
    <name type="scientific">Methylophilus luteus</name>
    <dbReference type="NCBI Taxonomy" id="640108"/>
    <lineage>
        <taxon>Bacteria</taxon>
        <taxon>Pseudomonadati</taxon>
        <taxon>Pseudomonadota</taxon>
        <taxon>Betaproteobacteria</taxon>
        <taxon>Nitrosomonadales</taxon>
        <taxon>Methylophilaceae</taxon>
        <taxon>Methylophilus</taxon>
    </lineage>
</organism>
<feature type="transmembrane region" description="Helical" evidence="1">
    <location>
        <begin position="69"/>
        <end position="85"/>
    </location>
</feature>
<evidence type="ECO:0000256" key="1">
    <source>
        <dbReference type="SAM" id="Phobius"/>
    </source>
</evidence>
<name>A0ABW3F473_9PROT</name>
<evidence type="ECO:0000313" key="2">
    <source>
        <dbReference type="EMBL" id="MFD0912619.1"/>
    </source>
</evidence>
<proteinExistence type="predicted"/>
<evidence type="ECO:0008006" key="4">
    <source>
        <dbReference type="Google" id="ProtNLM"/>
    </source>
</evidence>
<feature type="transmembrane region" description="Helical" evidence="1">
    <location>
        <begin position="35"/>
        <end position="57"/>
    </location>
</feature>
<sequence length="120" mass="13555">MKIDTIKNIMLVFILIQFVLNLQYAHTIYLLSSTGALALFPFLFWMIGSLSLYIAAIRLLLKRNSHGKLFILAAGLLLICTSSLLPFPPIYVFLVTLGALLGAAGWWVNKKYRKDLVHMK</sequence>